<evidence type="ECO:0000259" key="1">
    <source>
        <dbReference type="PROSITE" id="PS50885"/>
    </source>
</evidence>
<name>A0A5A9W5G6_9GAMM</name>
<dbReference type="PROSITE" id="PS51832">
    <property type="entry name" value="HD_GYP"/>
    <property type="match status" value="1"/>
</dbReference>
<dbReference type="InterPro" id="IPR037522">
    <property type="entry name" value="HD_GYP_dom"/>
</dbReference>
<comment type="caution">
    <text evidence="3">The sequence shown here is derived from an EMBL/GenBank/DDBJ whole genome shotgun (WGS) entry which is preliminary data.</text>
</comment>
<reference evidence="3 4" key="1">
    <citation type="submission" date="2019-03" db="EMBL/GenBank/DDBJ databases">
        <title>Nitrincola sp. nov. isolated from an Indian soda lake.</title>
        <authorList>
            <person name="Joshi A."/>
            <person name="Thite S.V."/>
            <person name="Joseph N."/>
            <person name="Dhotre D."/>
            <person name="Moorthy M."/>
            <person name="Shouche Y.S."/>
        </authorList>
    </citation>
    <scope>NUCLEOTIDE SEQUENCE [LARGE SCALE GENOMIC DNA]</scope>
    <source>
        <strain evidence="3 4">MEB193</strain>
    </source>
</reference>
<dbReference type="PANTHER" id="PTHR43155:SF2">
    <property type="entry name" value="CYCLIC DI-GMP PHOSPHODIESTERASE PA4108"/>
    <property type="match status" value="1"/>
</dbReference>
<dbReference type="RefSeq" id="WP_149390422.1">
    <property type="nucleotide sequence ID" value="NZ_SMRS01000003.1"/>
</dbReference>
<dbReference type="InterPro" id="IPR003607">
    <property type="entry name" value="HD/PDEase_dom"/>
</dbReference>
<dbReference type="GO" id="GO:0008081">
    <property type="term" value="F:phosphoric diester hydrolase activity"/>
    <property type="evidence" value="ECO:0007669"/>
    <property type="project" value="UniProtKB-ARBA"/>
</dbReference>
<evidence type="ECO:0000259" key="2">
    <source>
        <dbReference type="PROSITE" id="PS51832"/>
    </source>
</evidence>
<gene>
    <name evidence="3" type="ORF">E1H14_05355</name>
</gene>
<sequence length="951" mass="108282">MRRIPLQFLVALVVALSMLLTAAALIYQGYRGMEAAMVETASQSAEQLTRFTQERIRALVEPGQAALRLLRHDPLTQAQDLPTRLNRVPALAETLQTNPLLSAIYIGYDTGEFLLLRHLDHAKNREFFQPPSEASFVLQTISLAETSSRFPWTGEWRFFNDQYQLLETRKKPDYRFDPRTRVWYQRALQAEHTVLTPPYVFFTTQEVGITLAQRASNGRAVMGLDATTHDLSDQMQGLKLTPHTEIALLSADNKVLAYPDLQRVILREEHNTRLAFLDELNIVPLSHLLDHPIPEGQALRYHSDGRVWYGLVSHLTAFNDENLRILIAAPAQELLADVWNILLNQARWALLLLAALILLGIFLGRRIGQPLYQLADQIQSLIHFDFSQPIQVHSRIQEVQQLRDVLQGMAETIKSFESIALTLNREEALDPMLSQVLEYLLQAVKCRQGAIYLVDNERKILQKHTQFGEVLYPSHLPLEQTDLPLKAAHSQAHASLLQDRRKTTLGLLIIDLEGVLEQTERQAVCRFMDDISGSAAVAIETRQLIKSQQALLDAIIKLIADAIDAKSPYTSGHCERVPELAEMILDAALRDQSPAFAAFRLDARERQAFHLAAWLHDCGKIISPEFIIDKATKLETIYNRIHEIRVRFEVLHRDAEISCLQAQLKGQPAALAEQLCRQTQAQLHEEFALIAAANQGGEFLSDEVIQRIQQIGRRTWLRHFDDRLGLSQDEQARLEMLPAAPLPCPEFLLADKAEHIQPWGERIPPVRAEDPRNRWGFDMQLPAHALNTGELYNLCIRRGTLSEEERFRINEHIVHTIIMLESLPLPEHLQRVPAIAGHHHEKMDGSGYPKRLTSEQMSWEEKIMAVADVYEALTASDRPYKPGKTLSESLQIMLKMVQEQHLDAEVFQLFLRSGAYRRYAERFLKPEQLDQPDITALINACQASIQTRPMP</sequence>
<dbReference type="OrthoDB" id="9764808at2"/>
<dbReference type="SMART" id="SM00471">
    <property type="entry name" value="HDc"/>
    <property type="match status" value="1"/>
</dbReference>
<keyword evidence="4" id="KW-1185">Reference proteome</keyword>
<dbReference type="Gene3D" id="1.10.3210.10">
    <property type="entry name" value="Hypothetical protein af1432"/>
    <property type="match status" value="2"/>
</dbReference>
<dbReference type="Gene3D" id="3.30.450.20">
    <property type="entry name" value="PAS domain"/>
    <property type="match status" value="2"/>
</dbReference>
<dbReference type="Pfam" id="PF13487">
    <property type="entry name" value="HD_5"/>
    <property type="match status" value="1"/>
</dbReference>
<evidence type="ECO:0000313" key="3">
    <source>
        <dbReference type="EMBL" id="KAA0875415.1"/>
    </source>
</evidence>
<organism evidence="3 4">
    <name type="scientific">Nitrincola tapanii</name>
    <dbReference type="NCBI Taxonomy" id="1708751"/>
    <lineage>
        <taxon>Bacteria</taxon>
        <taxon>Pseudomonadati</taxon>
        <taxon>Pseudomonadota</taxon>
        <taxon>Gammaproteobacteria</taxon>
        <taxon>Oceanospirillales</taxon>
        <taxon>Oceanospirillaceae</taxon>
        <taxon>Nitrincola</taxon>
    </lineage>
</organism>
<dbReference type="SUPFAM" id="SSF109604">
    <property type="entry name" value="HD-domain/PDEase-like"/>
    <property type="match status" value="2"/>
</dbReference>
<dbReference type="Gene3D" id="6.10.340.10">
    <property type="match status" value="1"/>
</dbReference>
<dbReference type="GO" id="GO:0007165">
    <property type="term" value="P:signal transduction"/>
    <property type="evidence" value="ECO:0007669"/>
    <property type="project" value="InterPro"/>
</dbReference>
<evidence type="ECO:0000313" key="4">
    <source>
        <dbReference type="Proteomes" id="UP000325302"/>
    </source>
</evidence>
<dbReference type="PROSITE" id="PS50885">
    <property type="entry name" value="HAMP"/>
    <property type="match status" value="1"/>
</dbReference>
<feature type="domain" description="HAMP" evidence="1">
    <location>
        <begin position="365"/>
        <end position="418"/>
    </location>
</feature>
<dbReference type="AlphaFoldDB" id="A0A5A9W5G6"/>
<protein>
    <submittedName>
        <fullName evidence="3">HD domain-containing protein</fullName>
    </submittedName>
</protein>
<dbReference type="SUPFAM" id="SSF55781">
    <property type="entry name" value="GAF domain-like"/>
    <property type="match status" value="1"/>
</dbReference>
<proteinExistence type="predicted"/>
<dbReference type="InterPro" id="IPR003660">
    <property type="entry name" value="HAMP_dom"/>
</dbReference>
<dbReference type="CDD" id="cd00077">
    <property type="entry name" value="HDc"/>
    <property type="match status" value="1"/>
</dbReference>
<feature type="domain" description="HD-GYP" evidence="2">
    <location>
        <begin position="723"/>
        <end position="925"/>
    </location>
</feature>
<dbReference type="EMBL" id="SMRS01000003">
    <property type="protein sequence ID" value="KAA0875415.1"/>
    <property type="molecule type" value="Genomic_DNA"/>
</dbReference>
<accession>A0A5A9W5G6</accession>
<dbReference type="PANTHER" id="PTHR43155">
    <property type="entry name" value="CYCLIC DI-GMP PHOSPHODIESTERASE PA4108-RELATED"/>
    <property type="match status" value="1"/>
</dbReference>
<dbReference type="GO" id="GO:0016020">
    <property type="term" value="C:membrane"/>
    <property type="evidence" value="ECO:0007669"/>
    <property type="project" value="InterPro"/>
</dbReference>
<dbReference type="Proteomes" id="UP000325302">
    <property type="component" value="Unassembled WGS sequence"/>
</dbReference>